<feature type="compositionally biased region" description="Basic and acidic residues" evidence="7">
    <location>
        <begin position="271"/>
        <end position="281"/>
    </location>
</feature>
<dbReference type="PANTHER" id="PTHR31595:SF67">
    <property type="entry name" value="WAX SYNTHASE DOMAIN-CONTAINING PROTEIN"/>
    <property type="match status" value="1"/>
</dbReference>
<evidence type="ECO:0000256" key="5">
    <source>
        <dbReference type="ARBA" id="ARBA00022989"/>
    </source>
</evidence>
<protein>
    <submittedName>
        <fullName evidence="10">Uu.00g045020.m01.CDS01</fullName>
    </submittedName>
</protein>
<evidence type="ECO:0000313" key="10">
    <source>
        <dbReference type="EMBL" id="CAJ2501649.1"/>
    </source>
</evidence>
<keyword evidence="3" id="KW-0808">Transferase</keyword>
<comment type="similarity">
    <text evidence="2">Belongs to the wax synthase family.</text>
</comment>
<reference evidence="10" key="1">
    <citation type="submission" date="2023-10" db="EMBL/GenBank/DDBJ databases">
        <authorList>
            <person name="Hackl T."/>
        </authorList>
    </citation>
    <scope>NUCLEOTIDE SEQUENCE</scope>
</reference>
<feature type="compositionally biased region" description="Basic and acidic residues" evidence="7">
    <location>
        <begin position="244"/>
        <end position="260"/>
    </location>
</feature>
<proteinExistence type="inferred from homology"/>
<comment type="caution">
    <text evidence="10">The sequence shown here is derived from an EMBL/GenBank/DDBJ whole genome shotgun (WGS) entry which is preliminary data.</text>
</comment>
<dbReference type="GO" id="GO:0006629">
    <property type="term" value="P:lipid metabolic process"/>
    <property type="evidence" value="ECO:0007669"/>
    <property type="project" value="InterPro"/>
</dbReference>
<evidence type="ECO:0000313" key="11">
    <source>
        <dbReference type="Proteomes" id="UP001295740"/>
    </source>
</evidence>
<keyword evidence="11" id="KW-1185">Reference proteome</keyword>
<feature type="transmembrane region" description="Helical" evidence="8">
    <location>
        <begin position="559"/>
        <end position="581"/>
    </location>
</feature>
<sequence>MEACGVLCQAGAKCATAFQLRLNPYLLNVIERIGFISQQSKSSERYSRLFDRSSALRFLLQSSVIRVIPPSLGRPPTQAQLQEQSFSLRYIPAAYAMGQDQYYATDLATTYRDLYRAKFRADVQADISTPFLVPLHFLGVWIVPTLYLAIPHKNRPWLYRARWLVLAFIVAFHAHMLRDVASLNFASAYGTGLLAVWATLWNFTLLIWTRPQWDAKRVDVRRKKGYQRNASQPPEANGHAPGTRLEEQPRTAETSARETNGHAGSATKGDAVQELRQRQAKYESGTASSPKGAAGVPEESKGVSDAIAFVLEREDNASSDQEPALDIDKMAAEQEYEYYWQEYPADAPFRTRLDWSFDIVSTMRMTGWNWAPRCLPPFRLPPSIGSYQLPLDFGPHESRQGFTRTLSRRKLFLQRFFLNIVPSYIIVDFCAALMTADPYFILGPEHGVPLPPHLTAMHPLTLSLRRTALSFVGVFTALQLAWNLGALALAFLCRPVLGFRAHPWHLPTFGGSFTQVLDRGLQGFWGAWWHQTFRFGFAAPTNWLLAHGYIRKGTPASTLVGAVLAFVQSAMLHGAGSYSTIPQTRWWLPPVFFALSGVGTVLQSSLARSAILKPRIAALPRWVRRAGNLLFVAAWLWATSWALVDDFGRCGLWMYEPVPVSLARWLGFGGPADGRVWRYDGDFWPRWYVGARWWERGVAI</sequence>
<feature type="transmembrane region" description="Helical" evidence="8">
    <location>
        <begin position="131"/>
        <end position="150"/>
    </location>
</feature>
<evidence type="ECO:0000256" key="6">
    <source>
        <dbReference type="ARBA" id="ARBA00023136"/>
    </source>
</evidence>
<dbReference type="AlphaFoldDB" id="A0AAI8VB18"/>
<keyword evidence="5 8" id="KW-1133">Transmembrane helix</keyword>
<dbReference type="Proteomes" id="UP001295740">
    <property type="component" value="Unassembled WGS sequence"/>
</dbReference>
<dbReference type="GO" id="GO:0008374">
    <property type="term" value="F:O-acyltransferase activity"/>
    <property type="evidence" value="ECO:0007669"/>
    <property type="project" value="InterPro"/>
</dbReference>
<feature type="transmembrane region" description="Helical" evidence="8">
    <location>
        <begin position="626"/>
        <end position="644"/>
    </location>
</feature>
<comment type="subcellular location">
    <subcellularLocation>
        <location evidence="1">Membrane</location>
        <topology evidence="1">Multi-pass membrane protein</topology>
    </subcellularLocation>
</comment>
<evidence type="ECO:0000259" key="9">
    <source>
        <dbReference type="Pfam" id="PF13813"/>
    </source>
</evidence>
<dbReference type="GO" id="GO:0016020">
    <property type="term" value="C:membrane"/>
    <property type="evidence" value="ECO:0007669"/>
    <property type="project" value="UniProtKB-SubCell"/>
</dbReference>
<feature type="transmembrane region" description="Helical" evidence="8">
    <location>
        <begin position="157"/>
        <end position="176"/>
    </location>
</feature>
<evidence type="ECO:0000256" key="7">
    <source>
        <dbReference type="SAM" id="MobiDB-lite"/>
    </source>
</evidence>
<evidence type="ECO:0000256" key="3">
    <source>
        <dbReference type="ARBA" id="ARBA00022679"/>
    </source>
</evidence>
<evidence type="ECO:0000256" key="4">
    <source>
        <dbReference type="ARBA" id="ARBA00022692"/>
    </source>
</evidence>
<feature type="region of interest" description="Disordered" evidence="7">
    <location>
        <begin position="224"/>
        <end position="300"/>
    </location>
</feature>
<name>A0AAI8VB18_9PEZI</name>
<feature type="domain" description="Wax synthase" evidence="9">
    <location>
        <begin position="511"/>
        <end position="594"/>
    </location>
</feature>
<dbReference type="InterPro" id="IPR044851">
    <property type="entry name" value="Wax_synthase"/>
</dbReference>
<accession>A0AAI8VB18</accession>
<dbReference type="PANTHER" id="PTHR31595">
    <property type="entry name" value="LONG-CHAIN-ALCOHOL O-FATTY-ACYLTRANSFERASE 3-RELATED"/>
    <property type="match status" value="1"/>
</dbReference>
<keyword evidence="6 8" id="KW-0472">Membrane</keyword>
<dbReference type="InterPro" id="IPR032805">
    <property type="entry name" value="Wax_synthase_dom"/>
</dbReference>
<evidence type="ECO:0000256" key="8">
    <source>
        <dbReference type="SAM" id="Phobius"/>
    </source>
</evidence>
<feature type="transmembrane region" description="Helical" evidence="8">
    <location>
        <begin position="416"/>
        <end position="436"/>
    </location>
</feature>
<evidence type="ECO:0000256" key="1">
    <source>
        <dbReference type="ARBA" id="ARBA00004141"/>
    </source>
</evidence>
<feature type="transmembrane region" description="Helical" evidence="8">
    <location>
        <begin position="188"/>
        <end position="208"/>
    </location>
</feature>
<feature type="transmembrane region" description="Helical" evidence="8">
    <location>
        <begin position="587"/>
        <end position="606"/>
    </location>
</feature>
<gene>
    <name evidence="10" type="ORF">KHLLAP_LOCUS2117</name>
</gene>
<evidence type="ECO:0000256" key="2">
    <source>
        <dbReference type="ARBA" id="ARBA00007282"/>
    </source>
</evidence>
<organism evidence="10 11">
    <name type="scientific">Anthostomella pinea</name>
    <dbReference type="NCBI Taxonomy" id="933095"/>
    <lineage>
        <taxon>Eukaryota</taxon>
        <taxon>Fungi</taxon>
        <taxon>Dikarya</taxon>
        <taxon>Ascomycota</taxon>
        <taxon>Pezizomycotina</taxon>
        <taxon>Sordariomycetes</taxon>
        <taxon>Xylariomycetidae</taxon>
        <taxon>Xylariales</taxon>
        <taxon>Xylariaceae</taxon>
        <taxon>Anthostomella</taxon>
    </lineage>
</organism>
<dbReference type="EMBL" id="CAUWAG010000003">
    <property type="protein sequence ID" value="CAJ2501649.1"/>
    <property type="molecule type" value="Genomic_DNA"/>
</dbReference>
<feature type="transmembrane region" description="Helical" evidence="8">
    <location>
        <begin position="468"/>
        <end position="492"/>
    </location>
</feature>
<keyword evidence="4 8" id="KW-0812">Transmembrane</keyword>
<dbReference type="Pfam" id="PF13813">
    <property type="entry name" value="MBOAT_2"/>
    <property type="match status" value="1"/>
</dbReference>